<feature type="transmembrane region" description="Helical" evidence="7">
    <location>
        <begin position="111"/>
        <end position="132"/>
    </location>
</feature>
<dbReference type="KEGG" id="fap:GR316_11025"/>
<keyword evidence="9" id="KW-1185">Reference proteome</keyword>
<feature type="transmembrane region" description="Helical" evidence="7">
    <location>
        <begin position="12"/>
        <end position="31"/>
    </location>
</feature>
<accession>A0A8J8SLU6</accession>
<evidence type="ECO:0000256" key="2">
    <source>
        <dbReference type="ARBA" id="ARBA00006679"/>
    </source>
</evidence>
<evidence type="ECO:0000313" key="9">
    <source>
        <dbReference type="Proteomes" id="UP000679284"/>
    </source>
</evidence>
<proteinExistence type="inferred from homology"/>
<dbReference type="Pfam" id="PF07681">
    <property type="entry name" value="DoxX"/>
    <property type="match status" value="1"/>
</dbReference>
<comment type="subcellular location">
    <subcellularLocation>
        <location evidence="1">Cell membrane</location>
        <topology evidence="1">Multi-pass membrane protein</topology>
    </subcellularLocation>
</comment>
<dbReference type="InterPro" id="IPR051907">
    <property type="entry name" value="DoxX-like_oxidoreductase"/>
</dbReference>
<dbReference type="PANTHER" id="PTHR33452:SF1">
    <property type="entry name" value="INNER MEMBRANE PROTEIN YPHA-RELATED"/>
    <property type="match status" value="1"/>
</dbReference>
<evidence type="ECO:0000256" key="3">
    <source>
        <dbReference type="ARBA" id="ARBA00022475"/>
    </source>
</evidence>
<keyword evidence="6 7" id="KW-0472">Membrane</keyword>
<evidence type="ECO:0000256" key="5">
    <source>
        <dbReference type="ARBA" id="ARBA00022989"/>
    </source>
</evidence>
<reference evidence="8" key="1">
    <citation type="submission" date="2020-01" db="EMBL/GenBank/DDBJ databases">
        <authorList>
            <person name="Yang Y."/>
            <person name="Kwon Y.M."/>
        </authorList>
    </citation>
    <scope>NUCLEOTIDE SEQUENCE</scope>
    <source>
        <strain evidence="8">PG104</strain>
    </source>
</reference>
<feature type="transmembrane region" description="Helical" evidence="7">
    <location>
        <begin position="84"/>
        <end position="105"/>
    </location>
</feature>
<evidence type="ECO:0000313" key="8">
    <source>
        <dbReference type="EMBL" id="QUS36746.1"/>
    </source>
</evidence>
<evidence type="ECO:0000256" key="7">
    <source>
        <dbReference type="SAM" id="Phobius"/>
    </source>
</evidence>
<dbReference type="AlphaFoldDB" id="A0A8J8SLU6"/>
<dbReference type="InterPro" id="IPR032808">
    <property type="entry name" value="DoxX"/>
</dbReference>
<evidence type="ECO:0000256" key="1">
    <source>
        <dbReference type="ARBA" id="ARBA00004651"/>
    </source>
</evidence>
<keyword evidence="4 7" id="KW-0812">Transmembrane</keyword>
<sequence length="143" mass="16134">MKFLNAFENAQGWTPYGVFAMRMVLAVYWAVHWGYKVFYTGMPATEALFVRLGYPSWFAWGDITLEVVAVIGMLLGLYVRTLSLLLLVILIPALEIWIPNGLWALHGGYEFPVFWIAMQVVLVILGPGAWAIRTLPLFGAPRN</sequence>
<keyword evidence="5 7" id="KW-1133">Transmembrane helix</keyword>
<comment type="similarity">
    <text evidence="2">Belongs to the DoxX family.</text>
</comment>
<gene>
    <name evidence="8" type="ORF">GR316_11025</name>
</gene>
<organism evidence="8 9">
    <name type="scientific">Falsirhodobacter algicola</name>
    <dbReference type="NCBI Taxonomy" id="2692330"/>
    <lineage>
        <taxon>Bacteria</taxon>
        <taxon>Pseudomonadati</taxon>
        <taxon>Pseudomonadota</taxon>
        <taxon>Alphaproteobacteria</taxon>
        <taxon>Rhodobacterales</taxon>
        <taxon>Paracoccaceae</taxon>
        <taxon>Falsirhodobacter</taxon>
    </lineage>
</organism>
<keyword evidence="3" id="KW-1003">Cell membrane</keyword>
<dbReference type="Proteomes" id="UP000679284">
    <property type="component" value="Chromosome"/>
</dbReference>
<name>A0A8J8SLU6_9RHOB</name>
<dbReference type="PANTHER" id="PTHR33452">
    <property type="entry name" value="OXIDOREDUCTASE CATD-RELATED"/>
    <property type="match status" value="1"/>
</dbReference>
<dbReference type="GO" id="GO:0005886">
    <property type="term" value="C:plasma membrane"/>
    <property type="evidence" value="ECO:0007669"/>
    <property type="project" value="UniProtKB-SubCell"/>
</dbReference>
<protein>
    <submittedName>
        <fullName evidence="8">DoxX family membrane protein</fullName>
    </submittedName>
</protein>
<feature type="transmembrane region" description="Helical" evidence="7">
    <location>
        <begin position="57"/>
        <end position="77"/>
    </location>
</feature>
<dbReference type="RefSeq" id="WP_211783966.1">
    <property type="nucleotide sequence ID" value="NZ_CP047289.1"/>
</dbReference>
<dbReference type="EMBL" id="CP047289">
    <property type="protein sequence ID" value="QUS36746.1"/>
    <property type="molecule type" value="Genomic_DNA"/>
</dbReference>
<evidence type="ECO:0000256" key="6">
    <source>
        <dbReference type="ARBA" id="ARBA00023136"/>
    </source>
</evidence>
<evidence type="ECO:0000256" key="4">
    <source>
        <dbReference type="ARBA" id="ARBA00022692"/>
    </source>
</evidence>